<sequence>MSHAHVQAGPSSTAAHPFNEATYYDDYSGDEDNAGAANSEPEGSDIVDSDESDDFLPPRPAPPPAVEPTNKKRKLSPREDPNRLRQNEPLPEPQILEPSIINAEPLDEFMREVADWILQHTRGRQNIEIEAKVGLLIDTRTRARLHIPVQVETIIAPDYPSVRFEADMSAAQHAHINQLLNNLHANTMKPGYPHARITYAHTRQLDSFYPMPGGDGSNVRVTTDEKTGEVKACVNKIRVAHLNVYSPKRRVDWRISISAEMPAPRPSGPPTHTRRKDRITYTHQAFQVDLTQVKPSQANSSQPPSVLHELELEFRDPHELLRAAAMRENDSTFDELVRVFINNTRILVRNA</sequence>
<keyword evidence="6 8" id="KW-0539">Nucleus</keyword>
<evidence type="ECO:0000256" key="5">
    <source>
        <dbReference type="ARBA" id="ARBA00022801"/>
    </source>
</evidence>
<dbReference type="EMBL" id="KL198073">
    <property type="protein sequence ID" value="KDQ09861.1"/>
    <property type="molecule type" value="Genomic_DNA"/>
</dbReference>
<comment type="similarity">
    <text evidence="3 8">Belongs to the fungal TPase family.</text>
</comment>
<name>A0A067ME71_BOTB1</name>
<dbReference type="InterPro" id="IPR004206">
    <property type="entry name" value="mRNA_triPase_Cet1"/>
</dbReference>
<dbReference type="HOGENOM" id="CLU_018004_1_0_1"/>
<comment type="catalytic activity">
    <reaction evidence="7">
        <text>a 5'-end triphospho-ribonucleoside in mRNA + H2O = a 5'-end diphospho-ribonucleoside in mRNA + phosphate + H(+)</text>
        <dbReference type="Rhea" id="RHEA:67004"/>
        <dbReference type="Rhea" id="RHEA-COMP:17164"/>
        <dbReference type="Rhea" id="RHEA-COMP:17165"/>
        <dbReference type="ChEBI" id="CHEBI:15377"/>
        <dbReference type="ChEBI" id="CHEBI:15378"/>
        <dbReference type="ChEBI" id="CHEBI:43474"/>
        <dbReference type="ChEBI" id="CHEBI:167616"/>
        <dbReference type="ChEBI" id="CHEBI:167618"/>
        <dbReference type="EC" id="3.6.1.74"/>
    </reaction>
    <physiologicalReaction direction="left-to-right" evidence="7">
        <dbReference type="Rhea" id="RHEA:67005"/>
    </physiologicalReaction>
</comment>
<evidence type="ECO:0000256" key="9">
    <source>
        <dbReference type="SAM" id="MobiDB-lite"/>
    </source>
</evidence>
<feature type="compositionally biased region" description="Pro residues" evidence="9">
    <location>
        <begin position="57"/>
        <end position="66"/>
    </location>
</feature>
<dbReference type="Pfam" id="PF02940">
    <property type="entry name" value="mRNA_triPase"/>
    <property type="match status" value="1"/>
</dbReference>
<gene>
    <name evidence="11" type="ORF">BOTBODRAFT_36676</name>
</gene>
<evidence type="ECO:0000259" key="10">
    <source>
        <dbReference type="Pfam" id="PF02940"/>
    </source>
</evidence>
<evidence type="ECO:0000256" key="4">
    <source>
        <dbReference type="ARBA" id="ARBA00022664"/>
    </source>
</evidence>
<comment type="cofactor">
    <cofactor evidence="1 8">
        <name>Mg(2+)</name>
        <dbReference type="ChEBI" id="CHEBI:18420"/>
    </cofactor>
</comment>
<comment type="function">
    <text evidence="8">First step of mRNA capping. Converts the 5'-triphosphate end of a nascent mRNA chain into a diphosphate end.</text>
</comment>
<dbReference type="InterPro" id="IPR037009">
    <property type="entry name" value="mRNA_triPase_Cet1_sf"/>
</dbReference>
<organism evidence="11 12">
    <name type="scientific">Botryobasidium botryosum (strain FD-172 SS1)</name>
    <dbReference type="NCBI Taxonomy" id="930990"/>
    <lineage>
        <taxon>Eukaryota</taxon>
        <taxon>Fungi</taxon>
        <taxon>Dikarya</taxon>
        <taxon>Basidiomycota</taxon>
        <taxon>Agaricomycotina</taxon>
        <taxon>Agaricomycetes</taxon>
        <taxon>Cantharellales</taxon>
        <taxon>Botryobasidiaceae</taxon>
        <taxon>Botryobasidium</taxon>
    </lineage>
</organism>
<dbReference type="STRING" id="930990.A0A067ME71"/>
<dbReference type="GO" id="GO:0031533">
    <property type="term" value="C:mRNA capping enzyme complex"/>
    <property type="evidence" value="ECO:0007669"/>
    <property type="project" value="UniProtKB-UniRule"/>
</dbReference>
<dbReference type="CDD" id="cd07470">
    <property type="entry name" value="CYTH-like_mRNA_RTPase"/>
    <property type="match status" value="1"/>
</dbReference>
<keyword evidence="5 8" id="KW-0378">Hydrolase</keyword>
<feature type="compositionally biased region" description="Acidic residues" evidence="9">
    <location>
        <begin position="42"/>
        <end position="54"/>
    </location>
</feature>
<evidence type="ECO:0000256" key="7">
    <source>
        <dbReference type="ARBA" id="ARBA00047740"/>
    </source>
</evidence>
<reference evidence="12" key="1">
    <citation type="journal article" date="2014" name="Proc. Natl. Acad. Sci. U.S.A.">
        <title>Extensive sampling of basidiomycete genomes demonstrates inadequacy of the white-rot/brown-rot paradigm for wood decay fungi.</title>
        <authorList>
            <person name="Riley R."/>
            <person name="Salamov A.A."/>
            <person name="Brown D.W."/>
            <person name="Nagy L.G."/>
            <person name="Floudas D."/>
            <person name="Held B.W."/>
            <person name="Levasseur A."/>
            <person name="Lombard V."/>
            <person name="Morin E."/>
            <person name="Otillar R."/>
            <person name="Lindquist E.A."/>
            <person name="Sun H."/>
            <person name="LaButti K.M."/>
            <person name="Schmutz J."/>
            <person name="Jabbour D."/>
            <person name="Luo H."/>
            <person name="Baker S.E."/>
            <person name="Pisabarro A.G."/>
            <person name="Walton J.D."/>
            <person name="Blanchette R.A."/>
            <person name="Henrissat B."/>
            <person name="Martin F."/>
            <person name="Cullen D."/>
            <person name="Hibbett D.S."/>
            <person name="Grigoriev I.V."/>
        </authorList>
    </citation>
    <scope>NUCLEOTIDE SEQUENCE [LARGE SCALE GENOMIC DNA]</scope>
    <source>
        <strain evidence="12">FD-172 SS1</strain>
    </source>
</reference>
<dbReference type="GO" id="GO:0006370">
    <property type="term" value="P:7-methylguanosine mRNA capping"/>
    <property type="evidence" value="ECO:0007669"/>
    <property type="project" value="UniProtKB-UniRule"/>
</dbReference>
<protein>
    <recommendedName>
        <fullName evidence="8">mRNA-capping enzyme subunit beta</fullName>
        <ecNumber evidence="8">3.6.1.74</ecNumber>
    </recommendedName>
    <alternativeName>
        <fullName evidence="8">mRNA 5'-phosphatase</fullName>
    </alternativeName>
    <alternativeName>
        <fullName evidence="8">mRNA 5'-triphosphate monophosphatase</fullName>
    </alternativeName>
</protein>
<accession>A0A067ME71</accession>
<feature type="compositionally biased region" description="Basic and acidic residues" evidence="9">
    <location>
        <begin position="76"/>
        <end position="86"/>
    </location>
</feature>
<dbReference type="PANTHER" id="PTHR28118:SF1">
    <property type="entry name" value="POLYNUCLEOTIDE 5'-TRIPHOSPHATASE CTL1-RELATED"/>
    <property type="match status" value="1"/>
</dbReference>
<dbReference type="PANTHER" id="PTHR28118">
    <property type="entry name" value="POLYNUCLEOTIDE 5'-TRIPHOSPHATASE-RELATED"/>
    <property type="match status" value="1"/>
</dbReference>
<dbReference type="EC" id="3.6.1.74" evidence="8"/>
<dbReference type="Gene3D" id="3.20.100.10">
    <property type="entry name" value="mRNA triphosphatase Cet1-like"/>
    <property type="match status" value="1"/>
</dbReference>
<evidence type="ECO:0000313" key="12">
    <source>
        <dbReference type="Proteomes" id="UP000027195"/>
    </source>
</evidence>
<keyword evidence="4 8" id="KW-0507">mRNA processing</keyword>
<comment type="subunit">
    <text evidence="8">Heterodimer. The mRNA-capping enzyme is composed of two separate chains alpha and beta, respectively a mRNA guanylyltransferase and an mRNA 5'-triphosphate monophosphatase.</text>
</comment>
<feature type="region of interest" description="Disordered" evidence="9">
    <location>
        <begin position="1"/>
        <end position="99"/>
    </location>
</feature>
<proteinExistence type="inferred from homology"/>
<comment type="subcellular location">
    <subcellularLocation>
        <location evidence="2 8">Nucleus</location>
    </subcellularLocation>
</comment>
<dbReference type="Proteomes" id="UP000027195">
    <property type="component" value="Unassembled WGS sequence"/>
</dbReference>
<evidence type="ECO:0000256" key="1">
    <source>
        <dbReference type="ARBA" id="ARBA00001946"/>
    </source>
</evidence>
<dbReference type="FunCoup" id="A0A067ME71">
    <property type="interactions" value="38"/>
</dbReference>
<evidence type="ECO:0000256" key="8">
    <source>
        <dbReference type="RuleBase" id="RU367053"/>
    </source>
</evidence>
<evidence type="ECO:0000256" key="6">
    <source>
        <dbReference type="ARBA" id="ARBA00023242"/>
    </source>
</evidence>
<evidence type="ECO:0000313" key="11">
    <source>
        <dbReference type="EMBL" id="KDQ09861.1"/>
    </source>
</evidence>
<keyword evidence="8" id="KW-0506">mRNA capping</keyword>
<evidence type="ECO:0000256" key="2">
    <source>
        <dbReference type="ARBA" id="ARBA00004123"/>
    </source>
</evidence>
<feature type="domain" description="mRNA triphosphatase Cet1-like" evidence="10">
    <location>
        <begin position="107"/>
        <end position="314"/>
    </location>
</feature>
<evidence type="ECO:0000256" key="3">
    <source>
        <dbReference type="ARBA" id="ARBA00006345"/>
    </source>
</evidence>
<dbReference type="AlphaFoldDB" id="A0A067ME71"/>
<dbReference type="InterPro" id="IPR040343">
    <property type="entry name" value="Cet1/Ctl1"/>
</dbReference>
<dbReference type="InterPro" id="IPR033469">
    <property type="entry name" value="CYTH-like_dom_sf"/>
</dbReference>
<keyword evidence="12" id="KW-1185">Reference proteome</keyword>
<dbReference type="GO" id="GO:0140818">
    <property type="term" value="F:mRNA 5'-triphosphate monophosphatase activity"/>
    <property type="evidence" value="ECO:0007669"/>
    <property type="project" value="UniProtKB-EC"/>
</dbReference>
<dbReference type="InParanoid" id="A0A067ME71"/>
<dbReference type="OrthoDB" id="272147at2759"/>
<dbReference type="GO" id="GO:0004651">
    <property type="term" value="F:polynucleotide 5'-phosphatase activity"/>
    <property type="evidence" value="ECO:0007669"/>
    <property type="project" value="UniProtKB-UniRule"/>
</dbReference>
<dbReference type="SUPFAM" id="SSF55154">
    <property type="entry name" value="CYTH-like phosphatases"/>
    <property type="match status" value="1"/>
</dbReference>